<reference evidence="4 5" key="1">
    <citation type="submission" date="2019-07" db="EMBL/GenBank/DDBJ databases">
        <title>Thalassofilum flectens gen. nov., sp. nov., a novel moderate thermophilic anaerobe from a shallow sea hot spring in Kunashir Island (Russia), representing a new family in the order Bacteroidales, and proposal of Thalassofilacea fam. nov.</title>
        <authorList>
            <person name="Kochetkova T.V."/>
            <person name="Podosokorskaya O.A."/>
            <person name="Novikov A."/>
            <person name="Elcheninov A.G."/>
            <person name="Toshchakov S.V."/>
            <person name="Kublanov I.V."/>
        </authorList>
    </citation>
    <scope>NUCLEOTIDE SEQUENCE [LARGE SCALE GENOMIC DNA]</scope>
    <source>
        <strain evidence="4 5">38-H</strain>
    </source>
</reference>
<evidence type="ECO:0000256" key="2">
    <source>
        <dbReference type="ARBA" id="ARBA00007121"/>
    </source>
</evidence>
<dbReference type="InterPro" id="IPR029039">
    <property type="entry name" value="Flavoprotein-like_sf"/>
</dbReference>
<evidence type="ECO:0000256" key="1">
    <source>
        <dbReference type="ARBA" id="ARBA00001917"/>
    </source>
</evidence>
<dbReference type="SUPFAM" id="SSF56281">
    <property type="entry name" value="Metallo-hydrolase/oxidoreductase"/>
    <property type="match status" value="1"/>
</dbReference>
<dbReference type="EMBL" id="CP041345">
    <property type="protein sequence ID" value="QKG80027.1"/>
    <property type="molecule type" value="Genomic_DNA"/>
</dbReference>
<name>A0A7D3XEK8_9BACT</name>
<dbReference type="Gene3D" id="3.40.50.360">
    <property type="match status" value="1"/>
</dbReference>
<sequence length="395" mass="45375">MFYTVPVVGKVHWIGVNDRRKRLFENIWPMDRGVSYNSYLIADEKTALIDTIEDRVAGNYIERIEALLDGRTLDYLVINHMEPDHSGEIKAIFDHFKGVKIVGNTKTFKMVEAYWGINENLIEVNDGDTLDLGHHKLKFVMTPWVHWPETMMTYDLTEQILFSGDAFGSFGALDGGIFDDEINFNFFEDEMRRYYSNIVGKYSNMVQKAFAKLKDIPVKVVASTHGPVWRSNPQKVLDLYDRWSRYEAEEGVVIIFASMYGNTEEIADYIGRKIAEQGIKNIRIHDVSRTHISHLINEIWKYRGLVLGSCAYNSEMFPLMEQLTRELTHMGIKNKKLALFGSYSWNGGGVKNLKKFAEEAKLELVAEPAEIYGKPNADKLKQFDELAKKVAESVK</sequence>
<evidence type="ECO:0000259" key="3">
    <source>
        <dbReference type="PROSITE" id="PS50902"/>
    </source>
</evidence>
<dbReference type="PANTHER" id="PTHR43717">
    <property type="entry name" value="ANAEROBIC NITRIC OXIDE REDUCTASE FLAVORUBREDOXIN"/>
    <property type="match status" value="1"/>
</dbReference>
<dbReference type="InterPro" id="IPR045761">
    <property type="entry name" value="ODP_dom"/>
</dbReference>
<gene>
    <name evidence="4" type="ORF">FHG85_07045</name>
</gene>
<proteinExistence type="inferred from homology"/>
<dbReference type="InterPro" id="IPR001279">
    <property type="entry name" value="Metallo-B-lactamas"/>
</dbReference>
<dbReference type="GO" id="GO:0009055">
    <property type="term" value="F:electron transfer activity"/>
    <property type="evidence" value="ECO:0007669"/>
    <property type="project" value="InterPro"/>
</dbReference>
<dbReference type="Gene3D" id="3.60.15.10">
    <property type="entry name" value="Ribonuclease Z/Hydroxyacylglutathione hydrolase-like"/>
    <property type="match status" value="1"/>
</dbReference>
<feature type="domain" description="Flavodoxin-like" evidence="3">
    <location>
        <begin position="252"/>
        <end position="391"/>
    </location>
</feature>
<evidence type="ECO:0000313" key="5">
    <source>
        <dbReference type="Proteomes" id="UP000500961"/>
    </source>
</evidence>
<dbReference type="Pfam" id="PF19583">
    <property type="entry name" value="ODP"/>
    <property type="match status" value="1"/>
</dbReference>
<dbReference type="InterPro" id="IPR001226">
    <property type="entry name" value="Flavodoxin_CS"/>
</dbReference>
<dbReference type="CDD" id="cd07709">
    <property type="entry name" value="flavodiiron_proteins_MBL-fold"/>
    <property type="match status" value="1"/>
</dbReference>
<dbReference type="PROSITE" id="PS00201">
    <property type="entry name" value="FLAVODOXIN"/>
    <property type="match status" value="1"/>
</dbReference>
<dbReference type="PIRSF" id="PIRSF005243">
    <property type="entry name" value="ROO"/>
    <property type="match status" value="1"/>
</dbReference>
<dbReference type="InterPro" id="IPR016440">
    <property type="entry name" value="Rubredoxin-O_OxRdtase"/>
</dbReference>
<comment type="cofactor">
    <cofactor evidence="1">
        <name>FMN</name>
        <dbReference type="ChEBI" id="CHEBI:58210"/>
    </cofactor>
</comment>
<dbReference type="AlphaFoldDB" id="A0A7D3XEK8"/>
<dbReference type="RefSeq" id="WP_173074369.1">
    <property type="nucleotide sequence ID" value="NZ_CP041345.1"/>
</dbReference>
<comment type="similarity">
    <text evidence="2">In the N-terminal section; belongs to the zinc metallo-hydrolase group 3 family.</text>
</comment>
<keyword evidence="5" id="KW-1185">Reference proteome</keyword>
<accession>A0A7D3XEK8</accession>
<evidence type="ECO:0000313" key="4">
    <source>
        <dbReference type="EMBL" id="QKG80027.1"/>
    </source>
</evidence>
<dbReference type="Proteomes" id="UP000500961">
    <property type="component" value="Chromosome"/>
</dbReference>
<dbReference type="KEGG" id="ttz:FHG85_07045"/>
<dbReference type="GO" id="GO:0046872">
    <property type="term" value="F:metal ion binding"/>
    <property type="evidence" value="ECO:0007669"/>
    <property type="project" value="InterPro"/>
</dbReference>
<dbReference type="GO" id="GO:0010181">
    <property type="term" value="F:FMN binding"/>
    <property type="evidence" value="ECO:0007669"/>
    <property type="project" value="InterPro"/>
</dbReference>
<dbReference type="SUPFAM" id="SSF52218">
    <property type="entry name" value="Flavoproteins"/>
    <property type="match status" value="1"/>
</dbReference>
<dbReference type="InterPro" id="IPR036866">
    <property type="entry name" value="RibonucZ/Hydroxyglut_hydro"/>
</dbReference>
<dbReference type="PROSITE" id="PS50902">
    <property type="entry name" value="FLAVODOXIN_LIKE"/>
    <property type="match status" value="1"/>
</dbReference>
<dbReference type="SMART" id="SM00849">
    <property type="entry name" value="Lactamase_B"/>
    <property type="match status" value="1"/>
</dbReference>
<dbReference type="Pfam" id="PF00258">
    <property type="entry name" value="Flavodoxin_1"/>
    <property type="match status" value="1"/>
</dbReference>
<dbReference type="PANTHER" id="PTHR43717:SF1">
    <property type="entry name" value="ANAEROBIC NITRIC OXIDE REDUCTASE FLAVORUBREDOXIN"/>
    <property type="match status" value="1"/>
</dbReference>
<dbReference type="GO" id="GO:0016491">
    <property type="term" value="F:oxidoreductase activity"/>
    <property type="evidence" value="ECO:0007669"/>
    <property type="project" value="InterPro"/>
</dbReference>
<dbReference type="InterPro" id="IPR008254">
    <property type="entry name" value="Flavodoxin/NO_synth"/>
</dbReference>
<protein>
    <submittedName>
        <fullName evidence="4">FprA family A-type flavoprotein</fullName>
    </submittedName>
</protein>
<organism evidence="4 5">
    <name type="scientific">Tenuifilum thalassicum</name>
    <dbReference type="NCBI Taxonomy" id="2590900"/>
    <lineage>
        <taxon>Bacteria</taxon>
        <taxon>Pseudomonadati</taxon>
        <taxon>Bacteroidota</taxon>
        <taxon>Bacteroidia</taxon>
        <taxon>Bacteroidales</taxon>
        <taxon>Tenuifilaceae</taxon>
        <taxon>Tenuifilum</taxon>
    </lineage>
</organism>